<evidence type="ECO:0000256" key="1">
    <source>
        <dbReference type="ARBA" id="ARBA00001974"/>
    </source>
</evidence>
<evidence type="ECO:0000256" key="14">
    <source>
        <dbReference type="SAM" id="MobiDB-lite"/>
    </source>
</evidence>
<evidence type="ECO:0000256" key="3">
    <source>
        <dbReference type="ARBA" id="ARBA00012709"/>
    </source>
</evidence>
<feature type="domain" description="LIM zinc-binding" evidence="16">
    <location>
        <begin position="488"/>
        <end position="552"/>
    </location>
</feature>
<sequence length="641" mass="72331">MEDSAKLLSAENVNFSALEQLAQEVATFVTRGGLRRLDFALNSRGQPDVAVFDFTSLSAAQYACRVVDRKGRPLCQCLVGDALLEPFWPRGSGCALGFLSALDAAWAVSLFAAGHHPLRVIAWRDSVYQRLSQTSPSNMPPNFASYSFLPTTRYTRIDLELVRPMQVRHLYDSDITSSMTERKSFAFLRDSLKSDSQNMTSAPTIATTKVNDYSSKPTFSPYISLLKWYQQRLSPYSGVLCPPIVDLSVDTWADGRALRCLLHKYRSDLVPEEALNMTLIMEIGDVMHLLAEHFGAPSTMIDTGWPHYLDALHDCLKGRDPIFLADMTVRRQLVTENRVQQHTFMIARRSESICSLNRYVDPLSSPRVSSRTRPLLSSQLERRQVNVPMIQRRFENPVARTQSPSTAHAMEDVSCAVKKGLMARRRSDLIAMLNDPASAKRRSLMIDWEKAFEEAGLEPPPSPPRCLLPPRDYKSNNSSAIFKEKSPDFCAVCKKPLYAAEIRAYDGFRLHPNCFRCVECHRSLRPDIAHYLRHQTDLSPPGSRWYSSNNSPMTSEAAERTMPESSDELRRRLTARGIRDEPAPPILLTSRNIPGTLGLPECVRRAAFDERLYRLNGCPPPDNFVSDRTSRILEGEEDCFA</sequence>
<protein>
    <recommendedName>
        <fullName evidence="3">F-actin monooxygenase</fullName>
        <ecNumber evidence="3">1.14.13.225</ecNumber>
    </recommendedName>
</protein>
<keyword evidence="4" id="KW-0285">Flavoprotein</keyword>
<keyword evidence="8" id="KW-0521">NADP</keyword>
<comment type="similarity">
    <text evidence="2">Belongs to the Mical family.</text>
</comment>
<dbReference type="Gene3D" id="2.10.110.10">
    <property type="entry name" value="Cysteine Rich Protein"/>
    <property type="match status" value="1"/>
</dbReference>
<evidence type="ECO:0000256" key="10">
    <source>
        <dbReference type="ARBA" id="ARBA00023033"/>
    </source>
</evidence>
<evidence type="ECO:0000256" key="12">
    <source>
        <dbReference type="ARBA" id="ARBA00049522"/>
    </source>
</evidence>
<keyword evidence="7 13" id="KW-0862">Zinc</keyword>
<evidence type="ECO:0000259" key="15">
    <source>
        <dbReference type="PROSITE" id="PS50021"/>
    </source>
</evidence>
<evidence type="ECO:0000313" key="19">
    <source>
        <dbReference type="WBParaSite" id="TTAC_0000157301-mRNA-1"/>
    </source>
</evidence>
<dbReference type="InterPro" id="IPR036872">
    <property type="entry name" value="CH_dom_sf"/>
</dbReference>
<keyword evidence="5 13" id="KW-0479">Metal-binding</keyword>
<dbReference type="InterPro" id="IPR036188">
    <property type="entry name" value="FAD/NAD-bd_sf"/>
</dbReference>
<dbReference type="GO" id="GO:0046872">
    <property type="term" value="F:metal ion binding"/>
    <property type="evidence" value="ECO:0007669"/>
    <property type="project" value="UniProtKB-KW"/>
</dbReference>
<dbReference type="Gene3D" id="3.50.50.60">
    <property type="entry name" value="FAD/NAD(P)-binding domain"/>
    <property type="match status" value="1"/>
</dbReference>
<evidence type="ECO:0000256" key="5">
    <source>
        <dbReference type="ARBA" id="ARBA00022723"/>
    </source>
</evidence>
<dbReference type="WBParaSite" id="TTAC_0000157301-mRNA-1">
    <property type="protein sequence ID" value="TTAC_0000157301-mRNA-1"/>
    <property type="gene ID" value="TTAC_0000157301"/>
</dbReference>
<evidence type="ECO:0000256" key="8">
    <source>
        <dbReference type="ARBA" id="ARBA00022857"/>
    </source>
</evidence>
<evidence type="ECO:0000256" key="7">
    <source>
        <dbReference type="ARBA" id="ARBA00022833"/>
    </source>
</evidence>
<dbReference type="CDD" id="cd08368">
    <property type="entry name" value="LIM"/>
    <property type="match status" value="1"/>
</dbReference>
<keyword evidence="10" id="KW-0503">Monooxygenase</keyword>
<keyword evidence="6" id="KW-0274">FAD</keyword>
<dbReference type="EC" id="1.14.13.225" evidence="3"/>
<reference evidence="17 18" key="2">
    <citation type="submission" date="2018-11" db="EMBL/GenBank/DDBJ databases">
        <authorList>
            <consortium name="Pathogen Informatics"/>
        </authorList>
    </citation>
    <scope>NUCLEOTIDE SEQUENCE [LARGE SCALE GENOMIC DNA]</scope>
</reference>
<name>A0A0R3WLD5_HYDTA</name>
<dbReference type="PROSITE" id="PS50023">
    <property type="entry name" value="LIM_DOMAIN_2"/>
    <property type="match status" value="1"/>
</dbReference>
<keyword evidence="11 13" id="KW-0440">LIM domain</keyword>
<dbReference type="InterPro" id="IPR057494">
    <property type="entry name" value="Rossman_Mical"/>
</dbReference>
<evidence type="ECO:0000256" key="11">
    <source>
        <dbReference type="ARBA" id="ARBA00023038"/>
    </source>
</evidence>
<keyword evidence="9" id="KW-0560">Oxidoreductase</keyword>
<dbReference type="Proteomes" id="UP000274429">
    <property type="component" value="Unassembled WGS sequence"/>
</dbReference>
<evidence type="ECO:0000259" key="16">
    <source>
        <dbReference type="PROSITE" id="PS50023"/>
    </source>
</evidence>
<evidence type="ECO:0000256" key="6">
    <source>
        <dbReference type="ARBA" id="ARBA00022827"/>
    </source>
</evidence>
<feature type="region of interest" description="Disordered" evidence="14">
    <location>
        <begin position="542"/>
        <end position="567"/>
    </location>
</feature>
<dbReference type="InterPro" id="IPR001715">
    <property type="entry name" value="CH_dom"/>
</dbReference>
<dbReference type="Pfam" id="PF00412">
    <property type="entry name" value="LIM"/>
    <property type="match status" value="1"/>
</dbReference>
<dbReference type="SMART" id="SM00132">
    <property type="entry name" value="LIM"/>
    <property type="match status" value="1"/>
</dbReference>
<dbReference type="STRING" id="6205.A0A0R3WLD5"/>
<dbReference type="AlphaFoldDB" id="A0A0R3WLD5"/>
<reference evidence="19" key="1">
    <citation type="submission" date="2017-02" db="UniProtKB">
        <authorList>
            <consortium name="WormBaseParasite"/>
        </authorList>
    </citation>
    <scope>IDENTIFICATION</scope>
</reference>
<feature type="domain" description="Calponin-homology (CH)" evidence="15">
    <location>
        <begin position="219"/>
        <end position="338"/>
    </location>
</feature>
<evidence type="ECO:0000256" key="9">
    <source>
        <dbReference type="ARBA" id="ARBA00023002"/>
    </source>
</evidence>
<dbReference type="GO" id="GO:0120501">
    <property type="term" value="F:F-actin monooxygenase activity"/>
    <property type="evidence" value="ECO:0007669"/>
    <property type="project" value="UniProtKB-EC"/>
</dbReference>
<evidence type="ECO:0000256" key="4">
    <source>
        <dbReference type="ARBA" id="ARBA00022630"/>
    </source>
</evidence>
<accession>A0A0R3WLD5</accession>
<comment type="cofactor">
    <cofactor evidence="1">
        <name>FAD</name>
        <dbReference type="ChEBI" id="CHEBI:57692"/>
    </cofactor>
</comment>
<dbReference type="PROSITE" id="PS50021">
    <property type="entry name" value="CH"/>
    <property type="match status" value="1"/>
</dbReference>
<dbReference type="SUPFAM" id="SSF47576">
    <property type="entry name" value="Calponin-homology domain, CH-domain"/>
    <property type="match status" value="1"/>
</dbReference>
<dbReference type="InterPro" id="IPR001781">
    <property type="entry name" value="Znf_LIM"/>
</dbReference>
<dbReference type="OrthoDB" id="20799at2759"/>
<feature type="compositionally biased region" description="Basic and acidic residues" evidence="14">
    <location>
        <begin position="557"/>
        <end position="567"/>
    </location>
</feature>
<evidence type="ECO:0000313" key="17">
    <source>
        <dbReference type="EMBL" id="VDM18211.1"/>
    </source>
</evidence>
<evidence type="ECO:0000256" key="2">
    <source>
        <dbReference type="ARBA" id="ARBA00008223"/>
    </source>
</evidence>
<comment type="catalytic activity">
    <reaction evidence="12">
        <text>L-methionyl-[F-actin] + NADPH + O2 + H(+) = L-methionyl-(R)-S-oxide-[F-actin] + NADP(+) + H2O</text>
        <dbReference type="Rhea" id="RHEA:51308"/>
        <dbReference type="Rhea" id="RHEA-COMP:12953"/>
        <dbReference type="Rhea" id="RHEA-COMP:12956"/>
        <dbReference type="ChEBI" id="CHEBI:15377"/>
        <dbReference type="ChEBI" id="CHEBI:15378"/>
        <dbReference type="ChEBI" id="CHEBI:15379"/>
        <dbReference type="ChEBI" id="CHEBI:16044"/>
        <dbReference type="ChEBI" id="CHEBI:45764"/>
        <dbReference type="ChEBI" id="CHEBI:57783"/>
        <dbReference type="ChEBI" id="CHEBI:58349"/>
        <dbReference type="EC" id="1.14.13.225"/>
    </reaction>
</comment>
<proteinExistence type="inferred from homology"/>
<keyword evidence="18" id="KW-1185">Reference proteome</keyword>
<feature type="compositionally biased region" description="Polar residues" evidence="14">
    <location>
        <begin position="545"/>
        <end position="554"/>
    </location>
</feature>
<evidence type="ECO:0000313" key="18">
    <source>
        <dbReference type="Proteomes" id="UP000274429"/>
    </source>
</evidence>
<dbReference type="EMBL" id="UYWX01000376">
    <property type="protein sequence ID" value="VDM18211.1"/>
    <property type="molecule type" value="Genomic_DNA"/>
</dbReference>
<dbReference type="Pfam" id="PF25413">
    <property type="entry name" value="Rossman_Mical"/>
    <property type="match status" value="1"/>
</dbReference>
<evidence type="ECO:0000256" key="13">
    <source>
        <dbReference type="PROSITE-ProRule" id="PRU00125"/>
    </source>
</evidence>
<organism evidence="19">
    <name type="scientific">Hydatigena taeniaeformis</name>
    <name type="common">Feline tapeworm</name>
    <name type="synonym">Taenia taeniaeformis</name>
    <dbReference type="NCBI Taxonomy" id="6205"/>
    <lineage>
        <taxon>Eukaryota</taxon>
        <taxon>Metazoa</taxon>
        <taxon>Spiralia</taxon>
        <taxon>Lophotrochozoa</taxon>
        <taxon>Platyhelminthes</taxon>
        <taxon>Cestoda</taxon>
        <taxon>Eucestoda</taxon>
        <taxon>Cyclophyllidea</taxon>
        <taxon>Taeniidae</taxon>
        <taxon>Hydatigera</taxon>
    </lineage>
</organism>
<gene>
    <name evidence="17" type="ORF">TTAC_LOCUS1560</name>
</gene>
<dbReference type="Gene3D" id="1.10.418.10">
    <property type="entry name" value="Calponin-like domain"/>
    <property type="match status" value="1"/>
</dbReference>